<organism evidence="1 2">
    <name type="scientific">Roseateles oligotrophus</name>
    <dbReference type="NCBI Taxonomy" id="1769250"/>
    <lineage>
        <taxon>Bacteria</taxon>
        <taxon>Pseudomonadati</taxon>
        <taxon>Pseudomonadota</taxon>
        <taxon>Betaproteobacteria</taxon>
        <taxon>Burkholderiales</taxon>
        <taxon>Sphaerotilaceae</taxon>
        <taxon>Roseateles</taxon>
    </lineage>
</organism>
<dbReference type="Gene3D" id="1.20.1600.10">
    <property type="entry name" value="Outer membrane efflux proteins (OEP)"/>
    <property type="match status" value="1"/>
</dbReference>
<proteinExistence type="predicted"/>
<sequence>MRSPAPMRLSTHIKPLRRAPRLLLIAALPLLLGACASLSPDRGMGPVQQAARQHLGQELPLAQDGVAQRVAELLEQPLTADSALQIALLNNPGLQARFQALGLAEAELVQASRLPNPGFSFGRSKKGDEREIERSLSFDLGHLITLPLNRQLEQRRFAAQQLQTSQQMLALAAETRKAFYRSVAAAQTLRYLEQVKEAADAGAEMARRLARAGNLNKLEQAREHGFYAEAVLNLARGQQAEVAARERLIRLLGLWGAQAQALKLPERLPELPSEIQEQPEIEQQAFAQRLDVQAAKLQSEQMARNLGLNKITRFVNVLELGLINNSSNDAPKQTGYELSIELPLFDWGDARVARAERLYMQSLHQAAEVAIAARSEVREAYLGLRSSYDIARHYRDDIVPTAKRISEEYLLRYNGMFISVFELLADSRSQMASVMGAIAAQRDFWTARADLDMALIGKPSLSGPGEAAGTAPAAAPAGH</sequence>
<evidence type="ECO:0000313" key="1">
    <source>
        <dbReference type="EMBL" id="MBB4844472.1"/>
    </source>
</evidence>
<dbReference type="InterPro" id="IPR010131">
    <property type="entry name" value="MdtP/NodT-like"/>
</dbReference>
<dbReference type="Proteomes" id="UP000562027">
    <property type="component" value="Unassembled WGS sequence"/>
</dbReference>
<dbReference type="SUPFAM" id="SSF56954">
    <property type="entry name" value="Outer membrane efflux proteins (OEP)"/>
    <property type="match status" value="1"/>
</dbReference>
<protein>
    <submittedName>
        <fullName evidence="1">Outer membrane protein TolC</fullName>
    </submittedName>
</protein>
<gene>
    <name evidence="1" type="ORF">HNP55_003016</name>
</gene>
<dbReference type="PANTHER" id="PTHR30203:SF24">
    <property type="entry name" value="BLR4935 PROTEIN"/>
    <property type="match status" value="1"/>
</dbReference>
<name>A0A840LCU9_9BURK</name>
<dbReference type="GO" id="GO:0015562">
    <property type="term" value="F:efflux transmembrane transporter activity"/>
    <property type="evidence" value="ECO:0007669"/>
    <property type="project" value="InterPro"/>
</dbReference>
<dbReference type="EMBL" id="JACHLP010000006">
    <property type="protein sequence ID" value="MBB4844472.1"/>
    <property type="molecule type" value="Genomic_DNA"/>
</dbReference>
<keyword evidence="2" id="KW-1185">Reference proteome</keyword>
<dbReference type="PROSITE" id="PS51257">
    <property type="entry name" value="PROKAR_LIPOPROTEIN"/>
    <property type="match status" value="1"/>
</dbReference>
<evidence type="ECO:0000313" key="2">
    <source>
        <dbReference type="Proteomes" id="UP000562027"/>
    </source>
</evidence>
<dbReference type="RefSeq" id="WP_246448437.1">
    <property type="nucleotide sequence ID" value="NZ_JACHLP010000006.1"/>
</dbReference>
<dbReference type="PANTHER" id="PTHR30203">
    <property type="entry name" value="OUTER MEMBRANE CATION EFFLUX PROTEIN"/>
    <property type="match status" value="1"/>
</dbReference>
<comment type="caution">
    <text evidence="1">The sequence shown here is derived from an EMBL/GenBank/DDBJ whole genome shotgun (WGS) entry which is preliminary data.</text>
</comment>
<dbReference type="AlphaFoldDB" id="A0A840LCU9"/>
<reference evidence="1 2" key="1">
    <citation type="submission" date="2020-08" db="EMBL/GenBank/DDBJ databases">
        <title>Functional genomics of gut bacteria from endangered species of beetles.</title>
        <authorList>
            <person name="Carlos-Shanley C."/>
        </authorList>
    </citation>
    <scope>NUCLEOTIDE SEQUENCE [LARGE SCALE GENOMIC DNA]</scope>
    <source>
        <strain evidence="1 2">S00239</strain>
    </source>
</reference>
<accession>A0A840LCU9</accession>